<dbReference type="Gene3D" id="3.40.630.10">
    <property type="entry name" value="Zn peptidases"/>
    <property type="match status" value="1"/>
</dbReference>
<dbReference type="PANTHER" id="PTHR43808">
    <property type="entry name" value="ACETYLORNITHINE DEACETYLASE"/>
    <property type="match status" value="1"/>
</dbReference>
<evidence type="ECO:0000313" key="7">
    <source>
        <dbReference type="EMBL" id="RGP73091.1"/>
    </source>
</evidence>
<comment type="caution">
    <text evidence="7">The sequence shown here is derived from an EMBL/GenBank/DDBJ whole genome shotgun (WGS) entry which is preliminary data.</text>
</comment>
<dbReference type="AlphaFoldDB" id="A0A395SKY5"/>
<evidence type="ECO:0000256" key="2">
    <source>
        <dbReference type="ARBA" id="ARBA00006247"/>
    </source>
</evidence>
<evidence type="ECO:0000256" key="3">
    <source>
        <dbReference type="ARBA" id="ARBA00022723"/>
    </source>
</evidence>
<dbReference type="Gene3D" id="3.30.70.360">
    <property type="match status" value="1"/>
</dbReference>
<dbReference type="OrthoDB" id="3064516at2759"/>
<dbReference type="GO" id="GO:0016747">
    <property type="term" value="F:acyltransferase activity, transferring groups other than amino-acyl groups"/>
    <property type="evidence" value="ECO:0007669"/>
    <property type="project" value="InterPro"/>
</dbReference>
<dbReference type="InterPro" id="IPR002933">
    <property type="entry name" value="Peptidase_M20"/>
</dbReference>
<dbReference type="InterPro" id="IPR000182">
    <property type="entry name" value="GNAT_dom"/>
</dbReference>
<organism evidence="7 8">
    <name type="scientific">Fusarium longipes</name>
    <dbReference type="NCBI Taxonomy" id="694270"/>
    <lineage>
        <taxon>Eukaryota</taxon>
        <taxon>Fungi</taxon>
        <taxon>Dikarya</taxon>
        <taxon>Ascomycota</taxon>
        <taxon>Pezizomycotina</taxon>
        <taxon>Sordariomycetes</taxon>
        <taxon>Hypocreomycetidae</taxon>
        <taxon>Hypocreales</taxon>
        <taxon>Nectriaceae</taxon>
        <taxon>Fusarium</taxon>
    </lineage>
</organism>
<dbReference type="GO" id="GO:0046872">
    <property type="term" value="F:metal ion binding"/>
    <property type="evidence" value="ECO:0007669"/>
    <property type="project" value="UniProtKB-KW"/>
</dbReference>
<gene>
    <name evidence="7" type="ORF">FLONG3_6406</name>
</gene>
<keyword evidence="3" id="KW-0479">Metal-binding</keyword>
<keyword evidence="5" id="KW-0862">Zinc</keyword>
<protein>
    <submittedName>
        <fullName evidence="7">Acetylornithine deacetylase</fullName>
    </submittedName>
</protein>
<dbReference type="CDD" id="cd05652">
    <property type="entry name" value="M20_ArgE_DapE-like_fungal"/>
    <property type="match status" value="1"/>
</dbReference>
<evidence type="ECO:0000256" key="5">
    <source>
        <dbReference type="ARBA" id="ARBA00022833"/>
    </source>
</evidence>
<dbReference type="Pfam" id="PF01546">
    <property type="entry name" value="Peptidase_M20"/>
    <property type="match status" value="1"/>
</dbReference>
<dbReference type="InterPro" id="IPR011650">
    <property type="entry name" value="Peptidase_M20_dimer"/>
</dbReference>
<proteinExistence type="inferred from homology"/>
<feature type="domain" description="N-acetyltransferase" evidence="6">
    <location>
        <begin position="24"/>
        <end position="218"/>
    </location>
</feature>
<evidence type="ECO:0000256" key="4">
    <source>
        <dbReference type="ARBA" id="ARBA00022801"/>
    </source>
</evidence>
<dbReference type="Proteomes" id="UP000266234">
    <property type="component" value="Unassembled WGS sequence"/>
</dbReference>
<dbReference type="GO" id="GO:0016787">
    <property type="term" value="F:hydrolase activity"/>
    <property type="evidence" value="ECO:0007669"/>
    <property type="project" value="UniProtKB-KW"/>
</dbReference>
<dbReference type="InterPro" id="IPR001261">
    <property type="entry name" value="ArgE/DapE_CS"/>
</dbReference>
<dbReference type="InterPro" id="IPR050072">
    <property type="entry name" value="Peptidase_M20A"/>
</dbReference>
<dbReference type="SUPFAM" id="SSF55031">
    <property type="entry name" value="Bacterial exopeptidase dimerisation domain"/>
    <property type="match status" value="1"/>
</dbReference>
<dbReference type="PROSITE" id="PS51186">
    <property type="entry name" value="GNAT"/>
    <property type="match status" value="1"/>
</dbReference>
<name>A0A395SKY5_9HYPO</name>
<dbReference type="InterPro" id="IPR016181">
    <property type="entry name" value="Acyl_CoA_acyltransferase"/>
</dbReference>
<comment type="similarity">
    <text evidence="2">Belongs to the peptidase M20A family.</text>
</comment>
<dbReference type="SUPFAM" id="SSF55729">
    <property type="entry name" value="Acyl-CoA N-acyltransferases (Nat)"/>
    <property type="match status" value="1"/>
</dbReference>
<accession>A0A395SKY5</accession>
<evidence type="ECO:0000256" key="1">
    <source>
        <dbReference type="ARBA" id="ARBA00001947"/>
    </source>
</evidence>
<keyword evidence="8" id="KW-1185">Reference proteome</keyword>
<dbReference type="PANTHER" id="PTHR43808:SF8">
    <property type="entry name" value="PEPTIDASE M20 DIMERISATION DOMAIN-CONTAINING PROTEIN"/>
    <property type="match status" value="1"/>
</dbReference>
<dbReference type="Pfam" id="PF07687">
    <property type="entry name" value="M20_dimer"/>
    <property type="match status" value="1"/>
</dbReference>
<dbReference type="EMBL" id="PXOG01000144">
    <property type="protein sequence ID" value="RGP73091.1"/>
    <property type="molecule type" value="Genomic_DNA"/>
</dbReference>
<evidence type="ECO:0000259" key="6">
    <source>
        <dbReference type="PROSITE" id="PS51186"/>
    </source>
</evidence>
<dbReference type="Gene3D" id="3.40.630.30">
    <property type="match status" value="1"/>
</dbReference>
<dbReference type="InterPro" id="IPR036264">
    <property type="entry name" value="Bact_exopeptidase_dim_dom"/>
</dbReference>
<evidence type="ECO:0000313" key="8">
    <source>
        <dbReference type="Proteomes" id="UP000266234"/>
    </source>
</evidence>
<dbReference type="PROSITE" id="PS00759">
    <property type="entry name" value="ARGE_DAPE_CPG2_2"/>
    <property type="match status" value="1"/>
</dbReference>
<dbReference type="PROSITE" id="PS00758">
    <property type="entry name" value="ARGE_DAPE_CPG2_1"/>
    <property type="match status" value="1"/>
</dbReference>
<keyword evidence="4" id="KW-0378">Hydrolase</keyword>
<dbReference type="STRING" id="694270.A0A395SKY5"/>
<reference evidence="7 8" key="1">
    <citation type="journal article" date="2018" name="PLoS Pathog.">
        <title>Evolution of structural diversity of trichothecenes, a family of toxins produced by plant pathogenic and entomopathogenic fungi.</title>
        <authorList>
            <person name="Proctor R.H."/>
            <person name="McCormick S.P."/>
            <person name="Kim H.S."/>
            <person name="Cardoza R.E."/>
            <person name="Stanley A.M."/>
            <person name="Lindo L."/>
            <person name="Kelly A."/>
            <person name="Brown D.W."/>
            <person name="Lee T."/>
            <person name="Vaughan M.M."/>
            <person name="Alexander N.J."/>
            <person name="Busman M."/>
            <person name="Gutierrez S."/>
        </authorList>
    </citation>
    <scope>NUCLEOTIDE SEQUENCE [LARGE SCALE GENOMIC DNA]</scope>
    <source>
        <strain evidence="7 8">NRRL 20695</strain>
    </source>
</reference>
<sequence>MDRLQTSVKIPATDDASDKTLTSTLANIVNTAYTIAESDIFIPSYKRTSESEIAQFIRNGQLAVAYLAPNNDPIGCVFIKLLTPILGEFGMLALDIKYQGTGLGRQMAVFAEDECRRRGCTTMQLEILVPSTFHHEGKARLGELQSSLSPQTSNILSHPSLLELHKSLVEQESLTGSEKPVTDFLSNYLKDIGFTVETQAVAANRDNIFAYYNSTRKTRVLLTSHLDTVPPYWPYERRGDEIWGRGTVDAKGSVAAQIIAVRDMYESKTISEGDVALMFVVGEEAGGDGMKAVNNLGLSWESVIFGEPTELKLARGHKGGLRFTVRAEGKAGHSGYPETGSNAIDSLVRGLSALQQAELPWSDEFGNTTVNVGRIEGGVAANIIPANASATASVRIAAGTGDGIKRLVAQIVEESDPHLVVEFSTYSVDPVTLDYDVPGFSTVVVNYGTDIPSLKGSHKKYLYGPGTILEAHSAHEHLWVSDLEDAVKGYRSLISHTLQKLSPD</sequence>
<comment type="cofactor">
    <cofactor evidence="1">
        <name>Zn(2+)</name>
        <dbReference type="ChEBI" id="CHEBI:29105"/>
    </cofactor>
</comment>
<dbReference type="CDD" id="cd04301">
    <property type="entry name" value="NAT_SF"/>
    <property type="match status" value="1"/>
</dbReference>
<dbReference type="SUPFAM" id="SSF53187">
    <property type="entry name" value="Zn-dependent exopeptidases"/>
    <property type="match status" value="1"/>
</dbReference>
<dbReference type="Pfam" id="PF00583">
    <property type="entry name" value="Acetyltransf_1"/>
    <property type="match status" value="1"/>
</dbReference>